<dbReference type="EMBL" id="GBRH01244784">
    <property type="protein sequence ID" value="JAD53111.1"/>
    <property type="molecule type" value="Transcribed_RNA"/>
</dbReference>
<organism evidence="1">
    <name type="scientific">Arundo donax</name>
    <name type="common">Giant reed</name>
    <name type="synonym">Donax arundinaceus</name>
    <dbReference type="NCBI Taxonomy" id="35708"/>
    <lineage>
        <taxon>Eukaryota</taxon>
        <taxon>Viridiplantae</taxon>
        <taxon>Streptophyta</taxon>
        <taxon>Embryophyta</taxon>
        <taxon>Tracheophyta</taxon>
        <taxon>Spermatophyta</taxon>
        <taxon>Magnoliopsida</taxon>
        <taxon>Liliopsida</taxon>
        <taxon>Poales</taxon>
        <taxon>Poaceae</taxon>
        <taxon>PACMAD clade</taxon>
        <taxon>Arundinoideae</taxon>
        <taxon>Arundineae</taxon>
        <taxon>Arundo</taxon>
    </lineage>
</organism>
<accession>A0A0A9APU6</accession>
<reference evidence="1" key="2">
    <citation type="journal article" date="2015" name="Data Brief">
        <title>Shoot transcriptome of the giant reed, Arundo donax.</title>
        <authorList>
            <person name="Barrero R.A."/>
            <person name="Guerrero F.D."/>
            <person name="Moolhuijzen P."/>
            <person name="Goolsby J.A."/>
            <person name="Tidwell J."/>
            <person name="Bellgard S.E."/>
            <person name="Bellgard M.I."/>
        </authorList>
    </citation>
    <scope>NUCLEOTIDE SEQUENCE</scope>
    <source>
        <tissue evidence="1">Shoot tissue taken approximately 20 cm above the soil surface</tissue>
    </source>
</reference>
<sequence>MEICTTSVKTISNIIVHQFSCQRASREHIYNLKHKLAWNQSTI</sequence>
<evidence type="ECO:0000313" key="1">
    <source>
        <dbReference type="EMBL" id="JAD53111.1"/>
    </source>
</evidence>
<dbReference type="AlphaFoldDB" id="A0A0A9APU6"/>
<name>A0A0A9APU6_ARUDO</name>
<reference evidence="1" key="1">
    <citation type="submission" date="2014-09" db="EMBL/GenBank/DDBJ databases">
        <authorList>
            <person name="Magalhaes I.L.F."/>
            <person name="Oliveira U."/>
            <person name="Santos F.R."/>
            <person name="Vidigal T.H.D.A."/>
            <person name="Brescovit A.D."/>
            <person name="Santos A.J."/>
        </authorList>
    </citation>
    <scope>NUCLEOTIDE SEQUENCE</scope>
    <source>
        <tissue evidence="1">Shoot tissue taken approximately 20 cm above the soil surface</tissue>
    </source>
</reference>
<protein>
    <submittedName>
        <fullName evidence="1">Uncharacterized protein</fullName>
    </submittedName>
</protein>
<proteinExistence type="predicted"/>